<dbReference type="InterPro" id="IPR028098">
    <property type="entry name" value="Glyco_trans_4-like_N"/>
</dbReference>
<feature type="domain" description="Glycosyl transferase family 1" evidence="1">
    <location>
        <begin position="577"/>
        <end position="737"/>
    </location>
</feature>
<sequence length="761" mass="87333">MQPRTHNPELRTTVNIFILIDALGWEYIKDRPFLDKIARTKMPVKSILGFSSGVIPSILTGKYPKEHKHWSLYYYSPETSPFGWTKIINWIPKKMLNSRASRKIIEEISKRLMGYSGYFETYLIPVEQLHLFDICERRNIYKPAGIKGAKSIFDKLNEAKIDYKCFTYPVKDEEIFSKAKESIKKPESSTYFLYLSESDALLHRACKDDRKVKEMLDSYEKRILEICDTANRSFNAVNLFIFSDHGMASIDNSFELKKDIETIDFKTPDDYIAFYDSTMARFWFFNNAAKIKITEKLKSKNYGRILSAEEIREFNIDFKNNMYGELIFLMNTGSVINPSFMGSKIPQGMHGFDVGDKAMNACLISNKEIDTPINDVKDFYNLMLGYSALSTQHPARRTKILYFLNSTVRAGAEEHVLSLIKGLDKDEFEPILVCPQELISLMPELTDLNIKHYPAKIRKWRNIGAINKFVKILKHEKPDVVHSHLFFATMFAAPLAKLAGIPKVIETAHLREAWRKGLKKAYFIDRFFYRFTDKIIAVSNAVKNYLVNEKKLPADKIEVIHNGIDVNKFKPEIRSTQNSVPSTSFKIGVIGRLEEQKGHRYLLKAISLLNGKFNNVKFLIAGDGSLKKELIDSAERLEISDKVEFLGYRENIKELISEIDLVVLPSLYEGLPLIALETGAMGKPIIVTNVDGSPEAVINEKTGIVIPPKDEDSLKNALEELLDNKGLLLEYGRNAQKFIREEFDIKKQVEKTEKLYKDITV</sequence>
<evidence type="ECO:0000259" key="2">
    <source>
        <dbReference type="Pfam" id="PF13439"/>
    </source>
</evidence>
<protein>
    <recommendedName>
        <fullName evidence="5">Glycosyltransferase</fullName>
    </recommendedName>
</protein>
<dbReference type="PANTHER" id="PTHR12526:SF630">
    <property type="entry name" value="GLYCOSYLTRANSFERASE"/>
    <property type="match status" value="1"/>
</dbReference>
<dbReference type="InterPro" id="IPR002591">
    <property type="entry name" value="Phosphodiest/P_Trfase"/>
</dbReference>
<dbReference type="Pfam" id="PF13439">
    <property type="entry name" value="Glyco_transf_4"/>
    <property type="match status" value="1"/>
</dbReference>
<dbReference type="PANTHER" id="PTHR12526">
    <property type="entry name" value="GLYCOSYLTRANSFERASE"/>
    <property type="match status" value="1"/>
</dbReference>
<evidence type="ECO:0000313" key="4">
    <source>
        <dbReference type="Proteomes" id="UP000229641"/>
    </source>
</evidence>
<evidence type="ECO:0000259" key="1">
    <source>
        <dbReference type="Pfam" id="PF00534"/>
    </source>
</evidence>
<dbReference type="Gene3D" id="3.40.720.10">
    <property type="entry name" value="Alkaline Phosphatase, subunit A"/>
    <property type="match status" value="1"/>
</dbReference>
<dbReference type="SUPFAM" id="SSF53756">
    <property type="entry name" value="UDP-Glycosyltransferase/glycogen phosphorylase"/>
    <property type="match status" value="1"/>
</dbReference>
<dbReference type="InterPro" id="IPR001296">
    <property type="entry name" value="Glyco_trans_1"/>
</dbReference>
<dbReference type="Pfam" id="PF01663">
    <property type="entry name" value="Phosphodiest"/>
    <property type="match status" value="1"/>
</dbReference>
<feature type="domain" description="Glycosyltransferase subfamily 4-like N-terminal" evidence="2">
    <location>
        <begin position="411"/>
        <end position="567"/>
    </location>
</feature>
<organism evidence="3 4">
    <name type="scientific">Candidatus Ghiorseimicrobium undicola</name>
    <dbReference type="NCBI Taxonomy" id="1974746"/>
    <lineage>
        <taxon>Bacteria</taxon>
        <taxon>Pseudomonadati</taxon>
        <taxon>Candidatus Omnitrophota</taxon>
        <taxon>Candidatus Ghiorseimicrobium</taxon>
    </lineage>
</organism>
<name>A0A2H0M174_9BACT</name>
<dbReference type="InterPro" id="IPR017850">
    <property type="entry name" value="Alkaline_phosphatase_core_sf"/>
</dbReference>
<dbReference type="SUPFAM" id="SSF53649">
    <property type="entry name" value="Alkaline phosphatase-like"/>
    <property type="match status" value="1"/>
</dbReference>
<evidence type="ECO:0008006" key="5">
    <source>
        <dbReference type="Google" id="ProtNLM"/>
    </source>
</evidence>
<accession>A0A2H0M174</accession>
<dbReference type="CDD" id="cd03801">
    <property type="entry name" value="GT4_PimA-like"/>
    <property type="match status" value="1"/>
</dbReference>
<proteinExistence type="predicted"/>
<dbReference type="Proteomes" id="UP000229641">
    <property type="component" value="Unassembled WGS sequence"/>
</dbReference>
<dbReference type="Gene3D" id="3.40.50.2000">
    <property type="entry name" value="Glycogen Phosphorylase B"/>
    <property type="match status" value="2"/>
</dbReference>
<evidence type="ECO:0000313" key="3">
    <source>
        <dbReference type="EMBL" id="PIQ89475.1"/>
    </source>
</evidence>
<dbReference type="GO" id="GO:0016757">
    <property type="term" value="F:glycosyltransferase activity"/>
    <property type="evidence" value="ECO:0007669"/>
    <property type="project" value="InterPro"/>
</dbReference>
<comment type="caution">
    <text evidence="3">The sequence shown here is derived from an EMBL/GenBank/DDBJ whole genome shotgun (WGS) entry which is preliminary data.</text>
</comment>
<dbReference type="AlphaFoldDB" id="A0A2H0M174"/>
<reference evidence="3 4" key="1">
    <citation type="submission" date="2017-09" db="EMBL/GenBank/DDBJ databases">
        <title>Depth-based differentiation of microbial function through sediment-hosted aquifers and enrichment of novel symbionts in the deep terrestrial subsurface.</title>
        <authorList>
            <person name="Probst A.J."/>
            <person name="Ladd B."/>
            <person name="Jarett J.K."/>
            <person name="Geller-Mcgrath D.E."/>
            <person name="Sieber C.M."/>
            <person name="Emerson J.B."/>
            <person name="Anantharaman K."/>
            <person name="Thomas B.C."/>
            <person name="Malmstrom R."/>
            <person name="Stieglmeier M."/>
            <person name="Klingl A."/>
            <person name="Woyke T."/>
            <person name="Ryan C.M."/>
            <person name="Banfield J.F."/>
        </authorList>
    </citation>
    <scope>NUCLEOTIDE SEQUENCE [LARGE SCALE GENOMIC DNA]</scope>
    <source>
        <strain evidence="3">CG11_big_fil_rev_8_21_14_0_20_42_13</strain>
    </source>
</reference>
<dbReference type="Pfam" id="PF00534">
    <property type="entry name" value="Glycos_transf_1"/>
    <property type="match status" value="1"/>
</dbReference>
<gene>
    <name evidence="3" type="ORF">COV72_02920</name>
</gene>
<dbReference type="EMBL" id="PCWA01000037">
    <property type="protein sequence ID" value="PIQ89475.1"/>
    <property type="molecule type" value="Genomic_DNA"/>
</dbReference>